<dbReference type="EMBL" id="CAADFT010000128">
    <property type="protein sequence ID" value="VFK48730.1"/>
    <property type="molecule type" value="Genomic_DNA"/>
</dbReference>
<dbReference type="GO" id="GO:0005324">
    <property type="term" value="F:long-chain fatty acid transmembrane transporter activity"/>
    <property type="evidence" value="ECO:0007669"/>
    <property type="project" value="TreeGrafter"/>
</dbReference>
<dbReference type="Pfam" id="PF00501">
    <property type="entry name" value="AMP-binding"/>
    <property type="match status" value="1"/>
</dbReference>
<dbReference type="GO" id="GO:0044539">
    <property type="term" value="P:long-chain fatty acid import into cell"/>
    <property type="evidence" value="ECO:0007669"/>
    <property type="project" value="TreeGrafter"/>
</dbReference>
<reference evidence="6" key="1">
    <citation type="submission" date="2019-02" db="EMBL/GenBank/DDBJ databases">
        <authorList>
            <person name="Gruber-Vodicka R. H."/>
            <person name="Seah K. B. B."/>
        </authorList>
    </citation>
    <scope>NUCLEOTIDE SEQUENCE</scope>
    <source>
        <strain evidence="6">BECK_BZ125</strain>
    </source>
</reference>
<dbReference type="PANTHER" id="PTHR43107:SF15">
    <property type="entry name" value="FATTY ACID TRANSPORT PROTEIN 3, ISOFORM A"/>
    <property type="match status" value="1"/>
</dbReference>
<dbReference type="InterPro" id="IPR042099">
    <property type="entry name" value="ANL_N_sf"/>
</dbReference>
<dbReference type="GO" id="GO:0005524">
    <property type="term" value="F:ATP binding"/>
    <property type="evidence" value="ECO:0007669"/>
    <property type="project" value="UniProtKB-KW"/>
</dbReference>
<feature type="domain" description="AMP-dependent synthetase/ligase" evidence="5">
    <location>
        <begin position="13"/>
        <end position="148"/>
    </location>
</feature>
<comment type="similarity">
    <text evidence="1">Belongs to the ATP-dependent AMP-binding enzyme family.</text>
</comment>
<keyword evidence="2" id="KW-0436">Ligase</keyword>
<sequence>MIGAGLAWSLRTYMEGRDRCYITLPLCHGNALAVAFSACSMVGASAVIRKKFSARNFLPDIRRFQCTSMVYIGELWRYLLNTPPRADDAGHSLRTIFGNGLEGPLWELATKRFGITHVVEHFGATEMPAGALINWTGRPGYCGFIPPGHPVKRRAIFAAANVQ</sequence>
<dbReference type="Gene3D" id="3.40.50.12780">
    <property type="entry name" value="N-terminal domain of ligase-like"/>
    <property type="match status" value="1"/>
</dbReference>
<proteinExistence type="inferred from homology"/>
<organism evidence="6">
    <name type="scientific">Candidatus Kentrum sp. TC</name>
    <dbReference type="NCBI Taxonomy" id="2126339"/>
    <lineage>
        <taxon>Bacteria</taxon>
        <taxon>Pseudomonadati</taxon>
        <taxon>Pseudomonadota</taxon>
        <taxon>Gammaproteobacteria</taxon>
        <taxon>Candidatus Kentrum</taxon>
    </lineage>
</organism>
<evidence type="ECO:0000256" key="4">
    <source>
        <dbReference type="ARBA" id="ARBA00022840"/>
    </source>
</evidence>
<keyword evidence="3" id="KW-0547">Nucleotide-binding</keyword>
<evidence type="ECO:0000256" key="1">
    <source>
        <dbReference type="ARBA" id="ARBA00006432"/>
    </source>
</evidence>
<keyword evidence="4" id="KW-0067">ATP-binding</keyword>
<dbReference type="GO" id="GO:0005886">
    <property type="term" value="C:plasma membrane"/>
    <property type="evidence" value="ECO:0007669"/>
    <property type="project" value="TreeGrafter"/>
</dbReference>
<dbReference type="SUPFAM" id="SSF56801">
    <property type="entry name" value="Acetyl-CoA synthetase-like"/>
    <property type="match status" value="1"/>
</dbReference>
<dbReference type="GO" id="GO:0004467">
    <property type="term" value="F:long-chain fatty acid-CoA ligase activity"/>
    <property type="evidence" value="ECO:0007669"/>
    <property type="project" value="TreeGrafter"/>
</dbReference>
<gene>
    <name evidence="6" type="ORF">BECKTC1821E_GA0114239_11286</name>
</gene>
<evidence type="ECO:0000256" key="3">
    <source>
        <dbReference type="ARBA" id="ARBA00022741"/>
    </source>
</evidence>
<dbReference type="AlphaFoldDB" id="A0A450Z4K0"/>
<evidence type="ECO:0000256" key="2">
    <source>
        <dbReference type="ARBA" id="ARBA00022598"/>
    </source>
</evidence>
<dbReference type="InterPro" id="IPR000873">
    <property type="entry name" value="AMP-dep_synth/lig_dom"/>
</dbReference>
<protein>
    <submittedName>
        <fullName evidence="6">Fatty-acyl-CoA synthase/solute carrier family protein 27 (Fatty acid transporter), member 2</fullName>
    </submittedName>
</protein>
<dbReference type="PANTHER" id="PTHR43107">
    <property type="entry name" value="LONG-CHAIN FATTY ACID TRANSPORT PROTEIN"/>
    <property type="match status" value="1"/>
</dbReference>
<accession>A0A450Z4K0</accession>
<evidence type="ECO:0000259" key="5">
    <source>
        <dbReference type="Pfam" id="PF00501"/>
    </source>
</evidence>
<name>A0A450Z4K0_9GAMM</name>
<evidence type="ECO:0000313" key="6">
    <source>
        <dbReference type="EMBL" id="VFK48730.1"/>
    </source>
</evidence>